<dbReference type="Pfam" id="PF00480">
    <property type="entry name" value="ROK"/>
    <property type="match status" value="1"/>
</dbReference>
<evidence type="ECO:0000256" key="6">
    <source>
        <dbReference type="ARBA" id="ARBA00048451"/>
    </source>
</evidence>
<keyword evidence="3" id="KW-0862">Zinc</keyword>
<dbReference type="EC" id="2.7.1.4" evidence="5"/>
<keyword evidence="4" id="KW-0460">Magnesium</keyword>
<organism evidence="7 8">
    <name type="scientific">Sphingomonas changbaiensis NBRC 104936</name>
    <dbReference type="NCBI Taxonomy" id="1219043"/>
    <lineage>
        <taxon>Bacteria</taxon>
        <taxon>Pseudomonadati</taxon>
        <taxon>Pseudomonadota</taxon>
        <taxon>Alphaproteobacteria</taxon>
        <taxon>Sphingomonadales</taxon>
        <taxon>Sphingomonadaceae</taxon>
        <taxon>Sphingomonas</taxon>
    </lineage>
</organism>
<comment type="cofactor">
    <cofactor evidence="1">
        <name>Mg(2+)</name>
        <dbReference type="ChEBI" id="CHEBI:18420"/>
    </cofactor>
</comment>
<accession>A0A0E9MN24</accession>
<dbReference type="EMBL" id="BBWU01000021">
    <property type="protein sequence ID" value="GAO38893.1"/>
    <property type="molecule type" value="Genomic_DNA"/>
</dbReference>
<dbReference type="InterPro" id="IPR051804">
    <property type="entry name" value="Carb_Metab_Reg_Kinase/Isom"/>
</dbReference>
<dbReference type="GO" id="GO:0046872">
    <property type="term" value="F:metal ion binding"/>
    <property type="evidence" value="ECO:0007669"/>
    <property type="project" value="UniProtKB-KW"/>
</dbReference>
<keyword evidence="7" id="KW-0808">Transferase</keyword>
<keyword evidence="7" id="KW-0418">Kinase</keyword>
<dbReference type="AlphaFoldDB" id="A0A0E9MN24"/>
<evidence type="ECO:0000256" key="4">
    <source>
        <dbReference type="ARBA" id="ARBA00022842"/>
    </source>
</evidence>
<dbReference type="CDD" id="cd24067">
    <property type="entry name" value="ASKHA_NBD_ROK_BsFRK-like"/>
    <property type="match status" value="1"/>
</dbReference>
<keyword evidence="8" id="KW-1185">Reference proteome</keyword>
<proteinExistence type="predicted"/>
<gene>
    <name evidence="7" type="primary">scrK</name>
    <name evidence="7" type="ORF">SCH01S_21_00800</name>
</gene>
<evidence type="ECO:0000256" key="1">
    <source>
        <dbReference type="ARBA" id="ARBA00001946"/>
    </source>
</evidence>
<dbReference type="Proteomes" id="UP000033202">
    <property type="component" value="Unassembled WGS sequence"/>
</dbReference>
<evidence type="ECO:0000256" key="2">
    <source>
        <dbReference type="ARBA" id="ARBA00022723"/>
    </source>
</evidence>
<evidence type="ECO:0000256" key="3">
    <source>
        <dbReference type="ARBA" id="ARBA00022833"/>
    </source>
</evidence>
<name>A0A0E9MN24_9SPHN</name>
<dbReference type="PROSITE" id="PS01125">
    <property type="entry name" value="ROK"/>
    <property type="match status" value="1"/>
</dbReference>
<dbReference type="InterPro" id="IPR049874">
    <property type="entry name" value="ROK_cs"/>
</dbReference>
<sequence length="295" mass="30015">MLVGGVELGGTKIRVGRGTPDGRIGESETFATEGPDKSFARIVGYFRRGSPIAAIGIGAFGPVAIGRDDPDYGRLRGTPKPGWRDFDIGAAMAVLGVPLLLDTDVNVAGRAEAALGALRGADCGVYLTVGTGIGGALILNGRPAPGASHPEMGHVALVRAPADDFPSVCPYHRDCAEGLASGPAIRRRFGASLDLLPADHPGHALIAGYLGQLLAGIVSIAAPRRIVLGGGVAKAAGLHARVREVLARSLNGYAIYPEVEAPGFVVPPALGDDTGLAGALLIAGEETGRSETRVG</sequence>
<dbReference type="InterPro" id="IPR000600">
    <property type="entry name" value="ROK"/>
</dbReference>
<dbReference type="STRING" id="1219043.SCH01S_21_00800"/>
<dbReference type="Gene3D" id="3.30.420.40">
    <property type="match status" value="2"/>
</dbReference>
<dbReference type="SUPFAM" id="SSF53067">
    <property type="entry name" value="Actin-like ATPase domain"/>
    <property type="match status" value="1"/>
</dbReference>
<dbReference type="InterPro" id="IPR043129">
    <property type="entry name" value="ATPase_NBD"/>
</dbReference>
<evidence type="ECO:0000256" key="5">
    <source>
        <dbReference type="ARBA" id="ARBA00038887"/>
    </source>
</evidence>
<dbReference type="PANTHER" id="PTHR42742:SF3">
    <property type="entry name" value="FRUCTOKINASE"/>
    <property type="match status" value="1"/>
</dbReference>
<dbReference type="RefSeq" id="WP_046347727.1">
    <property type="nucleotide sequence ID" value="NZ_BBWU01000021.1"/>
</dbReference>
<dbReference type="OrthoDB" id="9783435at2"/>
<evidence type="ECO:0000313" key="8">
    <source>
        <dbReference type="Proteomes" id="UP000033202"/>
    </source>
</evidence>
<dbReference type="GO" id="GO:0008865">
    <property type="term" value="F:fructokinase activity"/>
    <property type="evidence" value="ECO:0007669"/>
    <property type="project" value="UniProtKB-EC"/>
</dbReference>
<comment type="caution">
    <text evidence="7">The sequence shown here is derived from an EMBL/GenBank/DDBJ whole genome shotgun (WGS) entry which is preliminary data.</text>
</comment>
<keyword evidence="2" id="KW-0479">Metal-binding</keyword>
<comment type="catalytic activity">
    <reaction evidence="6">
        <text>D-fructose + ATP = D-fructose 6-phosphate + ADP + H(+)</text>
        <dbReference type="Rhea" id="RHEA:16125"/>
        <dbReference type="ChEBI" id="CHEBI:15378"/>
        <dbReference type="ChEBI" id="CHEBI:30616"/>
        <dbReference type="ChEBI" id="CHEBI:37721"/>
        <dbReference type="ChEBI" id="CHEBI:61527"/>
        <dbReference type="ChEBI" id="CHEBI:456216"/>
        <dbReference type="EC" id="2.7.1.4"/>
    </reaction>
</comment>
<evidence type="ECO:0000313" key="7">
    <source>
        <dbReference type="EMBL" id="GAO38893.1"/>
    </source>
</evidence>
<dbReference type="PANTHER" id="PTHR42742">
    <property type="entry name" value="TRANSCRIPTIONAL REPRESSOR MPRA"/>
    <property type="match status" value="1"/>
</dbReference>
<reference evidence="7 8" key="1">
    <citation type="submission" date="2015-04" db="EMBL/GenBank/DDBJ databases">
        <title>Whole genome shotgun sequence of Sphingomonas changbaiensis NBRC 104936.</title>
        <authorList>
            <person name="Katano-Makiyama Y."/>
            <person name="Hosoyama A."/>
            <person name="Hashimoto M."/>
            <person name="Noguchi M."/>
            <person name="Tsuchikane K."/>
            <person name="Ohji S."/>
            <person name="Yamazoe A."/>
            <person name="Ichikawa N."/>
            <person name="Kimura A."/>
            <person name="Fujita N."/>
        </authorList>
    </citation>
    <scope>NUCLEOTIDE SEQUENCE [LARGE SCALE GENOMIC DNA]</scope>
    <source>
        <strain evidence="7 8">NBRC 104936</strain>
    </source>
</reference>
<protein>
    <recommendedName>
        <fullName evidence="5">fructokinase</fullName>
        <ecNumber evidence="5">2.7.1.4</ecNumber>
    </recommendedName>
</protein>